<dbReference type="Proteomes" id="UP000799424">
    <property type="component" value="Unassembled WGS sequence"/>
</dbReference>
<gene>
    <name evidence="2" type="ORF">CC86DRAFT_425303</name>
</gene>
<protein>
    <submittedName>
        <fullName evidence="2">Uncharacterized protein</fullName>
    </submittedName>
</protein>
<accession>A0A6A7AJ33</accession>
<dbReference type="AlphaFoldDB" id="A0A6A7AJ33"/>
<evidence type="ECO:0000313" key="3">
    <source>
        <dbReference type="Proteomes" id="UP000799424"/>
    </source>
</evidence>
<feature type="region of interest" description="Disordered" evidence="1">
    <location>
        <begin position="1"/>
        <end position="40"/>
    </location>
</feature>
<evidence type="ECO:0000256" key="1">
    <source>
        <dbReference type="SAM" id="MobiDB-lite"/>
    </source>
</evidence>
<dbReference type="EMBL" id="MU006217">
    <property type="protein sequence ID" value="KAF2832697.1"/>
    <property type="molecule type" value="Genomic_DNA"/>
</dbReference>
<proteinExistence type="predicted"/>
<evidence type="ECO:0000313" key="2">
    <source>
        <dbReference type="EMBL" id="KAF2832697.1"/>
    </source>
</evidence>
<name>A0A6A7AJ33_9PLEO</name>
<organism evidence="2 3">
    <name type="scientific">Ophiobolus disseminans</name>
    <dbReference type="NCBI Taxonomy" id="1469910"/>
    <lineage>
        <taxon>Eukaryota</taxon>
        <taxon>Fungi</taxon>
        <taxon>Dikarya</taxon>
        <taxon>Ascomycota</taxon>
        <taxon>Pezizomycotina</taxon>
        <taxon>Dothideomycetes</taxon>
        <taxon>Pleosporomycetidae</taxon>
        <taxon>Pleosporales</taxon>
        <taxon>Pleosporineae</taxon>
        <taxon>Phaeosphaeriaceae</taxon>
        <taxon>Ophiobolus</taxon>
    </lineage>
</organism>
<dbReference type="OrthoDB" id="62952at2759"/>
<sequence>MAMNAAKAGSTKTSRKRSFPGSDAQPLRKRQRREVRQPVSCRNATVAPPFRFLELPAELRNIVYDELLVSSGMLLLQNGQPQPFTPAQLSDVRGLVGLGGACRQTRHEWYPLFQGRMNKRVTTGTLNTYINDCWRRTPNIPRHLTIDIANLSMLSGHSVDMTSLLRGCRDNSHGEISIVSGNATYETATDTVEAALLNAQNLASAVDKRIIRIQKFINATTQKPKRGTSYDAKKWYTYFGKSVSRLNMIFYNTPTSIPGDCALELTFRGKNLPGWMVTGNKSAREKKQWAFVTGLVGLRKGWDKVLLVGDDHG</sequence>
<keyword evidence="3" id="KW-1185">Reference proteome</keyword>
<reference evidence="2" key="1">
    <citation type="journal article" date="2020" name="Stud. Mycol.">
        <title>101 Dothideomycetes genomes: a test case for predicting lifestyles and emergence of pathogens.</title>
        <authorList>
            <person name="Haridas S."/>
            <person name="Albert R."/>
            <person name="Binder M."/>
            <person name="Bloem J."/>
            <person name="Labutti K."/>
            <person name="Salamov A."/>
            <person name="Andreopoulos B."/>
            <person name="Baker S."/>
            <person name="Barry K."/>
            <person name="Bills G."/>
            <person name="Bluhm B."/>
            <person name="Cannon C."/>
            <person name="Castanera R."/>
            <person name="Culley D."/>
            <person name="Daum C."/>
            <person name="Ezra D."/>
            <person name="Gonzalez J."/>
            <person name="Henrissat B."/>
            <person name="Kuo A."/>
            <person name="Liang C."/>
            <person name="Lipzen A."/>
            <person name="Lutzoni F."/>
            <person name="Magnuson J."/>
            <person name="Mondo S."/>
            <person name="Nolan M."/>
            <person name="Ohm R."/>
            <person name="Pangilinan J."/>
            <person name="Park H.-J."/>
            <person name="Ramirez L."/>
            <person name="Alfaro M."/>
            <person name="Sun H."/>
            <person name="Tritt A."/>
            <person name="Yoshinaga Y."/>
            <person name="Zwiers L.-H."/>
            <person name="Turgeon B."/>
            <person name="Goodwin S."/>
            <person name="Spatafora J."/>
            <person name="Crous P."/>
            <person name="Grigoriev I."/>
        </authorList>
    </citation>
    <scope>NUCLEOTIDE SEQUENCE</scope>
    <source>
        <strain evidence="2">CBS 113818</strain>
    </source>
</reference>